<dbReference type="OrthoDB" id="799987at2"/>
<dbReference type="Proteomes" id="UP000294848">
    <property type="component" value="Unassembled WGS sequence"/>
</dbReference>
<proteinExistence type="predicted"/>
<sequence length="160" mass="18400">MSINNLPIWFQQIRFQKESRIIANGLTIPYLIGSYAICGQPLGDRPIKSLILEVIESELDVCAVLQKCPYIRQYVIGVDDRKFCNKFMKGQIKFENPLGQSSLFITQNASELGSDLDNIIAHFEELYDDCINNNKFSWNNGTKNWELFTEDEINLIEEGK</sequence>
<accession>A0A4R6H609</accession>
<dbReference type="AlphaFoldDB" id="A0A4R6H609"/>
<dbReference type="EMBL" id="SNWI01000003">
    <property type="protein sequence ID" value="TDO03337.1"/>
    <property type="molecule type" value="Genomic_DNA"/>
</dbReference>
<gene>
    <name evidence="1" type="ORF">DET52_103282</name>
</gene>
<protein>
    <submittedName>
        <fullName evidence="1">Uncharacterized protein</fullName>
    </submittedName>
</protein>
<dbReference type="RefSeq" id="WP_133464686.1">
    <property type="nucleotide sequence ID" value="NZ_SNWI01000003.1"/>
</dbReference>
<name>A0A4R6H609_9BACT</name>
<comment type="caution">
    <text evidence="1">The sequence shown here is derived from an EMBL/GenBank/DDBJ whole genome shotgun (WGS) entry which is preliminary data.</text>
</comment>
<evidence type="ECO:0000313" key="2">
    <source>
        <dbReference type="Proteomes" id="UP000294848"/>
    </source>
</evidence>
<evidence type="ECO:0000313" key="1">
    <source>
        <dbReference type="EMBL" id="TDO03337.1"/>
    </source>
</evidence>
<reference evidence="1 2" key="1">
    <citation type="submission" date="2019-03" db="EMBL/GenBank/DDBJ databases">
        <title>Freshwater and sediment microbial communities from various areas in North America, analyzing microbe dynamics in response to fracking.</title>
        <authorList>
            <person name="Lamendella R."/>
        </authorList>
    </citation>
    <scope>NUCLEOTIDE SEQUENCE [LARGE SCALE GENOMIC DNA]</scope>
    <source>
        <strain evidence="1 2">114D</strain>
    </source>
</reference>
<organism evidence="1 2">
    <name type="scientific">Sunxiuqinia elliptica</name>
    <dbReference type="NCBI Taxonomy" id="655355"/>
    <lineage>
        <taxon>Bacteria</taxon>
        <taxon>Pseudomonadati</taxon>
        <taxon>Bacteroidota</taxon>
        <taxon>Bacteroidia</taxon>
        <taxon>Marinilabiliales</taxon>
        <taxon>Prolixibacteraceae</taxon>
        <taxon>Sunxiuqinia</taxon>
    </lineage>
</organism>